<proteinExistence type="predicted"/>
<organism evidence="3 4">
    <name type="scientific">Laspinema olomoucense D3b</name>
    <dbReference type="NCBI Taxonomy" id="2953688"/>
    <lineage>
        <taxon>Bacteria</taxon>
        <taxon>Bacillati</taxon>
        <taxon>Cyanobacteriota</taxon>
        <taxon>Cyanophyceae</taxon>
        <taxon>Oscillatoriophycideae</taxon>
        <taxon>Oscillatoriales</taxon>
        <taxon>Laspinemataceae</taxon>
        <taxon>Laspinema</taxon>
        <taxon>Laspinema olomoucense</taxon>
    </lineage>
</organism>
<dbReference type="PANTHER" id="PTHR31988">
    <property type="entry name" value="ESTERASE, PUTATIVE (DUF303)-RELATED"/>
    <property type="match status" value="1"/>
</dbReference>
<dbReference type="PANTHER" id="PTHR31988:SF19">
    <property type="entry name" value="9-O-ACETYL-N-ACETYLNEURAMINIC ACID DEACETYLASE-RELATED"/>
    <property type="match status" value="1"/>
</dbReference>
<comment type="caution">
    <text evidence="3">The sequence shown here is derived from an EMBL/GenBank/DDBJ whole genome shotgun (WGS) entry which is preliminary data.</text>
</comment>
<dbReference type="InterPro" id="IPR052940">
    <property type="entry name" value="Carb_Esterase_6"/>
</dbReference>
<feature type="domain" description="Sialate O-acetylesterase" evidence="2">
    <location>
        <begin position="42"/>
        <end position="286"/>
    </location>
</feature>
<dbReference type="Proteomes" id="UP001525961">
    <property type="component" value="Unassembled WGS sequence"/>
</dbReference>
<dbReference type="Gene3D" id="3.40.50.1110">
    <property type="entry name" value="SGNH hydrolase"/>
    <property type="match status" value="1"/>
</dbReference>
<reference evidence="3 4" key="1">
    <citation type="journal article" date="2022" name="Front. Microbiol.">
        <title>High genomic differentiation and limited gene flow indicate recent cryptic speciation within the genus Laspinema (cyanobacteria).</title>
        <authorList>
            <person name="Stanojkovic A."/>
            <person name="Skoupy S."/>
            <person name="Skaloud P."/>
            <person name="Dvorak P."/>
        </authorList>
    </citation>
    <scope>NUCLEOTIDE SEQUENCE [LARGE SCALE GENOMIC DNA]</scope>
    <source>
        <strain evidence="3 4">D3b</strain>
    </source>
</reference>
<name>A0ABT2NG89_9CYAN</name>
<dbReference type="InterPro" id="IPR036514">
    <property type="entry name" value="SGNH_hydro_sf"/>
</dbReference>
<evidence type="ECO:0000256" key="1">
    <source>
        <dbReference type="ARBA" id="ARBA00022801"/>
    </source>
</evidence>
<protein>
    <submittedName>
        <fullName evidence="3">Sialate O-acetylesterase</fullName>
    </submittedName>
</protein>
<dbReference type="InterPro" id="IPR005181">
    <property type="entry name" value="SASA"/>
</dbReference>
<keyword evidence="4" id="KW-1185">Reference proteome</keyword>
<evidence type="ECO:0000259" key="2">
    <source>
        <dbReference type="Pfam" id="PF03629"/>
    </source>
</evidence>
<evidence type="ECO:0000313" key="4">
    <source>
        <dbReference type="Proteomes" id="UP001525961"/>
    </source>
</evidence>
<evidence type="ECO:0000313" key="3">
    <source>
        <dbReference type="EMBL" id="MCT7980286.1"/>
    </source>
</evidence>
<dbReference type="RefSeq" id="WP_261236754.1">
    <property type="nucleotide sequence ID" value="NZ_JAMXFA010000035.1"/>
</dbReference>
<dbReference type="Pfam" id="PF03629">
    <property type="entry name" value="SASA"/>
    <property type="match status" value="1"/>
</dbReference>
<dbReference type="EMBL" id="JAMXFA010000035">
    <property type="protein sequence ID" value="MCT7980286.1"/>
    <property type="molecule type" value="Genomic_DNA"/>
</dbReference>
<gene>
    <name evidence="3" type="ORF">NG792_21415</name>
</gene>
<keyword evidence="1" id="KW-0378">Hydrolase</keyword>
<dbReference type="SUPFAM" id="SSF52266">
    <property type="entry name" value="SGNH hydrolase"/>
    <property type="match status" value="1"/>
</dbReference>
<sequence>MFYPKWVEKWLKLLAGKGMSVMVLTNTFLASFSLPGRTASIQLFILAGQSNMVGYRSNLDDLPPYLQEPLSQVLWYDRQNEWVTLQAPTEPLPFSQGVANSQGFGPEITLAATISRHLKQPIALVKYAQNGTNLETQWNPKLEDSLYHQMLDRVQQAIAELSRLGYSVEIAGFFWMQGESDAKSDRYMASNYAQNFTHFIARLRQDLNQPELPVIYGLIPIVNQQSTTPFGTFEYGDIVRQAQFQVSQSVAHTRLVETLYFSRDADNLHFHSLGLMSLGHHFALQWVQMKCGFCCFLYPSLDWTKPSPALFFEPLNLTGRQCLDSGEIHPNSPITAPW</sequence>
<accession>A0ABT2NG89</accession>